<dbReference type="EMBL" id="QGKW02002005">
    <property type="protein sequence ID" value="KAF2543412.1"/>
    <property type="molecule type" value="Genomic_DNA"/>
</dbReference>
<comment type="caution">
    <text evidence="2">The sequence shown here is derived from an EMBL/GenBank/DDBJ whole genome shotgun (WGS) entry which is preliminary data.</text>
</comment>
<dbReference type="PANTHER" id="PTHR31956">
    <property type="entry name" value="NON-SPECIFIC PHOSPHOLIPASE C4-RELATED"/>
    <property type="match status" value="1"/>
</dbReference>
<dbReference type="GO" id="GO:0016788">
    <property type="term" value="F:hydrolase activity, acting on ester bonds"/>
    <property type="evidence" value="ECO:0007669"/>
    <property type="project" value="InterPro"/>
</dbReference>
<reference evidence="2" key="1">
    <citation type="submission" date="2019-12" db="EMBL/GenBank/DDBJ databases">
        <title>Genome sequencing and annotation of Brassica cretica.</title>
        <authorList>
            <person name="Studholme D.J."/>
            <person name="Sarris P.F."/>
        </authorList>
    </citation>
    <scope>NUCLEOTIDE SEQUENCE</scope>
    <source>
        <strain evidence="2">PFS-001/15</strain>
        <tissue evidence="2">Leaf</tissue>
    </source>
</reference>
<name>A0A8S9GI07_BRACR</name>
<protein>
    <submittedName>
        <fullName evidence="2">Uncharacterized protein</fullName>
    </submittedName>
</protein>
<dbReference type="Gene3D" id="3.40.720.10">
    <property type="entry name" value="Alkaline Phosphatase, subunit A"/>
    <property type="match status" value="1"/>
</dbReference>
<dbReference type="Gene3D" id="3.30.40.10">
    <property type="entry name" value="Zinc/RING finger domain, C3HC4 (zinc finger)"/>
    <property type="match status" value="1"/>
</dbReference>
<keyword evidence="1" id="KW-0378">Hydrolase</keyword>
<dbReference type="InterPro" id="IPR017850">
    <property type="entry name" value="Alkaline_phosphatase_core_sf"/>
</dbReference>
<dbReference type="Proteomes" id="UP000712281">
    <property type="component" value="Unassembled WGS sequence"/>
</dbReference>
<dbReference type="AlphaFoldDB" id="A0A8S9GI07"/>
<evidence type="ECO:0000313" key="2">
    <source>
        <dbReference type="EMBL" id="KAF2543412.1"/>
    </source>
</evidence>
<dbReference type="Pfam" id="PF04185">
    <property type="entry name" value="Phosphoesterase"/>
    <property type="match status" value="1"/>
</dbReference>
<accession>A0A8S9GI07</accession>
<evidence type="ECO:0000256" key="1">
    <source>
        <dbReference type="ARBA" id="ARBA00022801"/>
    </source>
</evidence>
<organism evidence="2 3">
    <name type="scientific">Brassica cretica</name>
    <name type="common">Mustard</name>
    <dbReference type="NCBI Taxonomy" id="69181"/>
    <lineage>
        <taxon>Eukaryota</taxon>
        <taxon>Viridiplantae</taxon>
        <taxon>Streptophyta</taxon>
        <taxon>Embryophyta</taxon>
        <taxon>Tracheophyta</taxon>
        <taxon>Spermatophyta</taxon>
        <taxon>Magnoliopsida</taxon>
        <taxon>eudicotyledons</taxon>
        <taxon>Gunneridae</taxon>
        <taxon>Pentapetalae</taxon>
        <taxon>rosids</taxon>
        <taxon>malvids</taxon>
        <taxon>Brassicales</taxon>
        <taxon>Brassicaceae</taxon>
        <taxon>Brassiceae</taxon>
        <taxon>Brassica</taxon>
    </lineage>
</organism>
<gene>
    <name evidence="2" type="ORF">F2Q68_00031193</name>
</gene>
<sequence length="417" mass="47170">MRRPVAMSRADALFSKDSTREPYPQKTIFDSLHSNDIDFGIYFQNIPTTLFYRNLRQLKYIFKFHQYDLKFQRDAAKGKLPSLTVIEPRYFDLKGLPANDDHPSHDVANGQKLVKEVYETLRSSPQWNETLLVITYDEHGGFYDHVKTPFVGIPNPDGNTGPAPGFFKFDRLGVRVPTIMVSPWIQKGTEAAELRRQAEKDGVRVYLEKPNVRHRPNSRFLTATVLGVKQSMKLDMRRCLCIIHQSPLLIIGVNELTEGDHDTDSASVTCSIWKSERAKICSCKCCGKKYHRNCLKQWAQHRDLFNWSSWACPSCRICETLTSAATMERLGGGNIVQPSLSTRDALDKYHIVTQKMEDLVANNAGDGEIQYSEVPEIILRCISKDEAALAVAQSSLHVSANLAILVTIRGVSNFCNI</sequence>
<dbReference type="InterPro" id="IPR007312">
    <property type="entry name" value="Phosphoesterase"/>
</dbReference>
<proteinExistence type="predicted"/>
<evidence type="ECO:0000313" key="3">
    <source>
        <dbReference type="Proteomes" id="UP000712281"/>
    </source>
</evidence>
<dbReference type="GO" id="GO:0009395">
    <property type="term" value="P:phospholipid catabolic process"/>
    <property type="evidence" value="ECO:0007669"/>
    <property type="project" value="TreeGrafter"/>
</dbReference>
<dbReference type="InterPro" id="IPR013083">
    <property type="entry name" value="Znf_RING/FYVE/PHD"/>
</dbReference>
<dbReference type="PANTHER" id="PTHR31956:SF2">
    <property type="entry name" value="NON-SPECIFIC PHOSPHOLIPASE C6"/>
    <property type="match status" value="1"/>
</dbReference>